<gene>
    <name evidence="2" type="ORF">TSAR_004726</name>
</gene>
<name>A0A232EH88_9HYME</name>
<dbReference type="GO" id="GO:0004197">
    <property type="term" value="F:cysteine-type endopeptidase activity"/>
    <property type="evidence" value="ECO:0007669"/>
    <property type="project" value="InterPro"/>
</dbReference>
<dbReference type="AlphaFoldDB" id="A0A232EH88"/>
<dbReference type="InterPro" id="IPR029030">
    <property type="entry name" value="Caspase-like_dom_sf"/>
</dbReference>
<reference evidence="2 3" key="1">
    <citation type="journal article" date="2017" name="Curr. Biol.">
        <title>The Evolution of Venom by Co-option of Single-Copy Genes.</title>
        <authorList>
            <person name="Martinson E.O."/>
            <person name="Mrinalini"/>
            <person name="Kelkar Y.D."/>
            <person name="Chang C.H."/>
            <person name="Werren J.H."/>
        </authorList>
    </citation>
    <scope>NUCLEOTIDE SEQUENCE [LARGE SCALE GENOMIC DNA]</scope>
    <source>
        <strain evidence="2 3">Alberta</strain>
        <tissue evidence="2">Whole body</tissue>
    </source>
</reference>
<evidence type="ECO:0000313" key="3">
    <source>
        <dbReference type="Proteomes" id="UP000215335"/>
    </source>
</evidence>
<evidence type="ECO:0000259" key="1">
    <source>
        <dbReference type="PROSITE" id="PS50208"/>
    </source>
</evidence>
<accession>A0A232EH88</accession>
<dbReference type="SUPFAM" id="SSF52129">
    <property type="entry name" value="Caspase-like"/>
    <property type="match status" value="1"/>
</dbReference>
<comment type="caution">
    <text evidence="2">The sequence shown here is derived from an EMBL/GenBank/DDBJ whole genome shotgun (WGS) entry which is preliminary data.</text>
</comment>
<proteinExistence type="predicted"/>
<organism evidence="2 3">
    <name type="scientific">Trichomalopsis sarcophagae</name>
    <dbReference type="NCBI Taxonomy" id="543379"/>
    <lineage>
        <taxon>Eukaryota</taxon>
        <taxon>Metazoa</taxon>
        <taxon>Ecdysozoa</taxon>
        <taxon>Arthropoda</taxon>
        <taxon>Hexapoda</taxon>
        <taxon>Insecta</taxon>
        <taxon>Pterygota</taxon>
        <taxon>Neoptera</taxon>
        <taxon>Endopterygota</taxon>
        <taxon>Hymenoptera</taxon>
        <taxon>Apocrita</taxon>
        <taxon>Proctotrupomorpha</taxon>
        <taxon>Chalcidoidea</taxon>
        <taxon>Pteromalidae</taxon>
        <taxon>Pteromalinae</taxon>
        <taxon>Trichomalopsis</taxon>
    </lineage>
</organism>
<dbReference type="STRING" id="543379.A0A232EH88"/>
<dbReference type="InterPro" id="IPR011600">
    <property type="entry name" value="Pept_C14_caspase"/>
</dbReference>
<protein>
    <recommendedName>
        <fullName evidence="1">Caspase family p20 domain-containing protein</fullName>
    </recommendedName>
</protein>
<dbReference type="Gene3D" id="3.30.70.1470">
    <property type="entry name" value="Caspase-like"/>
    <property type="match status" value="1"/>
</dbReference>
<dbReference type="Pfam" id="PF00656">
    <property type="entry name" value="Peptidase_C14"/>
    <property type="match status" value="1"/>
</dbReference>
<dbReference type="InterPro" id="IPR001309">
    <property type="entry name" value="Pept_C14_p20"/>
</dbReference>
<dbReference type="EMBL" id="NNAY01004554">
    <property type="protein sequence ID" value="OXU17715.1"/>
    <property type="molecule type" value="Genomic_DNA"/>
</dbReference>
<dbReference type="GO" id="GO:0006508">
    <property type="term" value="P:proteolysis"/>
    <property type="evidence" value="ECO:0007669"/>
    <property type="project" value="InterPro"/>
</dbReference>
<dbReference type="PROSITE" id="PS50208">
    <property type="entry name" value="CASPASE_P20"/>
    <property type="match status" value="1"/>
</dbReference>
<dbReference type="Gene3D" id="3.40.50.1460">
    <property type="match status" value="1"/>
</dbReference>
<feature type="domain" description="Caspase family p20" evidence="1">
    <location>
        <begin position="73"/>
        <end position="132"/>
    </location>
</feature>
<dbReference type="Proteomes" id="UP000215335">
    <property type="component" value="Unassembled WGS sequence"/>
</dbReference>
<sequence length="164" mass="18834">MQAFCLELKENGTRYVLLTLLTFVCQPVAIDFESNTPDNITMHQQKNSVAPINQIRSAPTERDATHYNMNHGKRGLAFIFNHEFFSVSHLKARCSTNVDCENLAINTLESLGFEVNDLHNSTHKDISKYLEKAKLIWQKWIKPILKERTETDSQPTVLSAFLHM</sequence>
<keyword evidence="3" id="KW-1185">Reference proteome</keyword>
<evidence type="ECO:0000313" key="2">
    <source>
        <dbReference type="EMBL" id="OXU17715.1"/>
    </source>
</evidence>